<sequence length="383" mass="40992">MFTDPSTFILLALIAAGSATPHLHQRSGVQIPITKRTPHSHATKGLPHVFDLESAERQRARIATKYLKRAYYGTVSIGTPPQQTTVDFDTASADLIIPLTECANCTGPLFDNKASSTFQLSDDDFDQEFADGSAVSGKVATDTVTMAGLTIQNQGFAAATKESGRYNKLGVFAGIMGLAFPPLANTRKNPFFVNLVEEKALASNLFSFFLARNGAEGSELCLGCINSSKYTGDLQWFPVDIQGTFGIAYYWNIATAGLTYNGTPLAGGEYSLLVDTGTTLIFVPSDNAEALYNQIPGSSAASELGQGYFKFPCNSTLSSVAFRFGTTDFAIHPSDFNVGAHPSDPTSCIGAVLAVPNGSNAVAGDAFLKNWYSVYDYDGLWIY</sequence>
<evidence type="ECO:0000313" key="8">
    <source>
        <dbReference type="Proteomes" id="UP000054248"/>
    </source>
</evidence>
<dbReference type="InterPro" id="IPR001969">
    <property type="entry name" value="Aspartic_peptidase_AS"/>
</dbReference>
<evidence type="ECO:0000256" key="1">
    <source>
        <dbReference type="ARBA" id="ARBA00007447"/>
    </source>
</evidence>
<dbReference type="HOGENOM" id="CLU_013253_1_4_1"/>
<evidence type="ECO:0000256" key="5">
    <source>
        <dbReference type="SAM" id="SignalP"/>
    </source>
</evidence>
<evidence type="ECO:0000256" key="4">
    <source>
        <dbReference type="RuleBase" id="RU000454"/>
    </source>
</evidence>
<dbReference type="PANTHER" id="PTHR47966:SF51">
    <property type="entry name" value="BETA-SITE APP-CLEAVING ENZYME, ISOFORM A-RELATED"/>
    <property type="match status" value="1"/>
</dbReference>
<evidence type="ECO:0000313" key="7">
    <source>
        <dbReference type="EMBL" id="KIO24700.1"/>
    </source>
</evidence>
<dbReference type="Pfam" id="PF00026">
    <property type="entry name" value="Asp"/>
    <property type="match status" value="1"/>
</dbReference>
<keyword evidence="8" id="KW-1185">Reference proteome</keyword>
<reference evidence="8" key="2">
    <citation type="submission" date="2015-01" db="EMBL/GenBank/DDBJ databases">
        <title>Evolutionary Origins and Diversification of the Mycorrhizal Mutualists.</title>
        <authorList>
            <consortium name="DOE Joint Genome Institute"/>
            <consortium name="Mycorrhizal Genomics Consortium"/>
            <person name="Kohler A."/>
            <person name="Kuo A."/>
            <person name="Nagy L.G."/>
            <person name="Floudas D."/>
            <person name="Copeland A."/>
            <person name="Barry K.W."/>
            <person name="Cichocki N."/>
            <person name="Veneault-Fourrey C."/>
            <person name="LaButti K."/>
            <person name="Lindquist E.A."/>
            <person name="Lipzen A."/>
            <person name="Lundell T."/>
            <person name="Morin E."/>
            <person name="Murat C."/>
            <person name="Riley R."/>
            <person name="Ohm R."/>
            <person name="Sun H."/>
            <person name="Tunlid A."/>
            <person name="Henrissat B."/>
            <person name="Grigoriev I.V."/>
            <person name="Hibbett D.S."/>
            <person name="Martin F."/>
        </authorList>
    </citation>
    <scope>NUCLEOTIDE SEQUENCE [LARGE SCALE GENOMIC DNA]</scope>
    <source>
        <strain evidence="8">MUT 4182</strain>
    </source>
</reference>
<accession>A0A0C3Q636</accession>
<evidence type="ECO:0000256" key="2">
    <source>
        <dbReference type="ARBA" id="ARBA00022750"/>
    </source>
</evidence>
<dbReference type="EMBL" id="KN823056">
    <property type="protein sequence ID" value="KIO24700.1"/>
    <property type="molecule type" value="Genomic_DNA"/>
</dbReference>
<evidence type="ECO:0000259" key="6">
    <source>
        <dbReference type="PROSITE" id="PS51767"/>
    </source>
</evidence>
<keyword evidence="2 4" id="KW-0064">Aspartyl protease</keyword>
<feature type="active site" evidence="3">
    <location>
        <position position="89"/>
    </location>
</feature>
<dbReference type="GO" id="GO:0004190">
    <property type="term" value="F:aspartic-type endopeptidase activity"/>
    <property type="evidence" value="ECO:0007669"/>
    <property type="project" value="UniProtKB-KW"/>
</dbReference>
<dbReference type="InterPro" id="IPR001461">
    <property type="entry name" value="Aspartic_peptidase_A1"/>
</dbReference>
<gene>
    <name evidence="7" type="ORF">M407DRAFT_25946</name>
</gene>
<protein>
    <recommendedName>
        <fullName evidence="6">Peptidase A1 domain-containing protein</fullName>
    </recommendedName>
</protein>
<dbReference type="STRING" id="1051891.A0A0C3Q636"/>
<keyword evidence="4" id="KW-0378">Hydrolase</keyword>
<dbReference type="PANTHER" id="PTHR47966">
    <property type="entry name" value="BETA-SITE APP-CLEAVING ENZYME, ISOFORM A-RELATED"/>
    <property type="match status" value="1"/>
</dbReference>
<dbReference type="OrthoDB" id="15189at2759"/>
<proteinExistence type="inferred from homology"/>
<organism evidence="7 8">
    <name type="scientific">Tulasnella calospora MUT 4182</name>
    <dbReference type="NCBI Taxonomy" id="1051891"/>
    <lineage>
        <taxon>Eukaryota</taxon>
        <taxon>Fungi</taxon>
        <taxon>Dikarya</taxon>
        <taxon>Basidiomycota</taxon>
        <taxon>Agaricomycotina</taxon>
        <taxon>Agaricomycetes</taxon>
        <taxon>Cantharellales</taxon>
        <taxon>Tulasnellaceae</taxon>
        <taxon>Tulasnella</taxon>
    </lineage>
</organism>
<evidence type="ECO:0000256" key="3">
    <source>
        <dbReference type="PIRSR" id="PIRSR601461-1"/>
    </source>
</evidence>
<dbReference type="CDD" id="cd05471">
    <property type="entry name" value="pepsin_like"/>
    <property type="match status" value="1"/>
</dbReference>
<feature type="domain" description="Peptidase A1" evidence="6">
    <location>
        <begin position="71"/>
        <end position="383"/>
    </location>
</feature>
<name>A0A0C3Q636_9AGAM</name>
<dbReference type="PRINTS" id="PR00792">
    <property type="entry name" value="PEPSIN"/>
</dbReference>
<reference evidence="7 8" key="1">
    <citation type="submission" date="2014-04" db="EMBL/GenBank/DDBJ databases">
        <authorList>
            <consortium name="DOE Joint Genome Institute"/>
            <person name="Kuo A."/>
            <person name="Girlanda M."/>
            <person name="Perotto S."/>
            <person name="Kohler A."/>
            <person name="Nagy L.G."/>
            <person name="Floudas D."/>
            <person name="Copeland A."/>
            <person name="Barry K.W."/>
            <person name="Cichocki N."/>
            <person name="Veneault-Fourrey C."/>
            <person name="LaButti K."/>
            <person name="Lindquist E.A."/>
            <person name="Lipzen A."/>
            <person name="Lundell T."/>
            <person name="Morin E."/>
            <person name="Murat C."/>
            <person name="Sun H."/>
            <person name="Tunlid A."/>
            <person name="Henrissat B."/>
            <person name="Grigoriev I.V."/>
            <person name="Hibbett D.S."/>
            <person name="Martin F."/>
            <person name="Nordberg H.P."/>
            <person name="Cantor M.N."/>
            <person name="Hua S.X."/>
        </authorList>
    </citation>
    <scope>NUCLEOTIDE SEQUENCE [LARGE SCALE GENOMIC DNA]</scope>
    <source>
        <strain evidence="7 8">MUT 4182</strain>
    </source>
</reference>
<dbReference type="GO" id="GO:0006508">
    <property type="term" value="P:proteolysis"/>
    <property type="evidence" value="ECO:0007669"/>
    <property type="project" value="UniProtKB-KW"/>
</dbReference>
<keyword evidence="5" id="KW-0732">Signal</keyword>
<dbReference type="InterPro" id="IPR034164">
    <property type="entry name" value="Pepsin-like_dom"/>
</dbReference>
<comment type="similarity">
    <text evidence="1 4">Belongs to the peptidase A1 family.</text>
</comment>
<dbReference type="SUPFAM" id="SSF50630">
    <property type="entry name" value="Acid proteases"/>
    <property type="match status" value="1"/>
</dbReference>
<dbReference type="Gene3D" id="2.40.70.10">
    <property type="entry name" value="Acid Proteases"/>
    <property type="match status" value="2"/>
</dbReference>
<dbReference type="AlphaFoldDB" id="A0A0C3Q636"/>
<feature type="chain" id="PRO_5002168284" description="Peptidase A1 domain-containing protein" evidence="5">
    <location>
        <begin position="20"/>
        <end position="383"/>
    </location>
</feature>
<dbReference type="FunFam" id="2.40.70.10:FF:000008">
    <property type="entry name" value="Cathepsin D"/>
    <property type="match status" value="1"/>
</dbReference>
<dbReference type="Proteomes" id="UP000054248">
    <property type="component" value="Unassembled WGS sequence"/>
</dbReference>
<dbReference type="PROSITE" id="PS00141">
    <property type="entry name" value="ASP_PROTEASE"/>
    <property type="match status" value="1"/>
</dbReference>
<dbReference type="InterPro" id="IPR033121">
    <property type="entry name" value="PEPTIDASE_A1"/>
</dbReference>
<dbReference type="InterPro" id="IPR021109">
    <property type="entry name" value="Peptidase_aspartic_dom_sf"/>
</dbReference>
<feature type="active site" evidence="3">
    <location>
        <position position="275"/>
    </location>
</feature>
<dbReference type="PROSITE" id="PS51767">
    <property type="entry name" value="PEPTIDASE_A1"/>
    <property type="match status" value="1"/>
</dbReference>
<keyword evidence="4" id="KW-0645">Protease</keyword>
<feature type="signal peptide" evidence="5">
    <location>
        <begin position="1"/>
        <end position="19"/>
    </location>
</feature>